<dbReference type="PANTHER" id="PTHR30313">
    <property type="entry name" value="DNA PRIMASE"/>
    <property type="match status" value="1"/>
</dbReference>
<dbReference type="PANTHER" id="PTHR30313:SF2">
    <property type="entry name" value="DNA PRIMASE"/>
    <property type="match status" value="1"/>
</dbReference>
<dbReference type="OrthoDB" id="9803773at2"/>
<dbReference type="EMBL" id="LAJY01000204">
    <property type="protein sequence ID" value="KJV09832.1"/>
    <property type="molecule type" value="Genomic_DNA"/>
</dbReference>
<protein>
    <recommendedName>
        <fullName evidence="1">Toprim domain-containing protein</fullName>
    </recommendedName>
</protein>
<evidence type="ECO:0000313" key="3">
    <source>
        <dbReference type="Proteomes" id="UP000033774"/>
    </source>
</evidence>
<dbReference type="InterPro" id="IPR050219">
    <property type="entry name" value="DnaG_primase"/>
</dbReference>
<organism evidence="2 3">
    <name type="scientific">Elstera litoralis</name>
    <dbReference type="NCBI Taxonomy" id="552518"/>
    <lineage>
        <taxon>Bacteria</taxon>
        <taxon>Pseudomonadati</taxon>
        <taxon>Pseudomonadota</taxon>
        <taxon>Alphaproteobacteria</taxon>
        <taxon>Rhodospirillales</taxon>
        <taxon>Rhodospirillaceae</taxon>
        <taxon>Elstera</taxon>
    </lineage>
</organism>
<gene>
    <name evidence="2" type="ORF">VZ95_08945</name>
</gene>
<dbReference type="PATRIC" id="fig|552518.3.peg.1077"/>
<dbReference type="Pfam" id="PF13662">
    <property type="entry name" value="Toprim_4"/>
    <property type="match status" value="1"/>
</dbReference>
<dbReference type="Gene3D" id="3.40.1360.10">
    <property type="match status" value="1"/>
</dbReference>
<dbReference type="InterPro" id="IPR006171">
    <property type="entry name" value="TOPRIM_dom"/>
</dbReference>
<dbReference type="Proteomes" id="UP000033774">
    <property type="component" value="Unassembled WGS sequence"/>
</dbReference>
<evidence type="ECO:0000313" key="2">
    <source>
        <dbReference type="EMBL" id="KJV09832.1"/>
    </source>
</evidence>
<dbReference type="GO" id="GO:0006269">
    <property type="term" value="P:DNA replication, synthesis of primer"/>
    <property type="evidence" value="ECO:0007669"/>
    <property type="project" value="TreeGrafter"/>
</dbReference>
<dbReference type="SMART" id="SM00493">
    <property type="entry name" value="TOPRIM"/>
    <property type="match status" value="1"/>
</dbReference>
<proteinExistence type="predicted"/>
<dbReference type="InterPro" id="IPR034151">
    <property type="entry name" value="TOPRIM_DnaG_bac"/>
</dbReference>
<dbReference type="AlphaFoldDB" id="A0A0F3IT82"/>
<keyword evidence="3" id="KW-1185">Reference proteome</keyword>
<evidence type="ECO:0000259" key="1">
    <source>
        <dbReference type="PROSITE" id="PS50880"/>
    </source>
</evidence>
<dbReference type="CDD" id="cd03364">
    <property type="entry name" value="TOPRIM_DnaG_primases"/>
    <property type="match status" value="1"/>
</dbReference>
<sequence>MILAEGYMDVIALHRAGFDTAVAPLGTAFTEEQMEELWRLAPEPVLCLDGDAAGQKAMMRAALRALPQLKAGRSLRFATLPEGLDPDDLLGRPGGPARLREALTARARWSKRCGTG</sequence>
<comment type="caution">
    <text evidence="2">The sequence shown here is derived from an EMBL/GenBank/DDBJ whole genome shotgun (WGS) entry which is preliminary data.</text>
</comment>
<name>A0A0F3IT82_9PROT</name>
<dbReference type="GO" id="GO:0005737">
    <property type="term" value="C:cytoplasm"/>
    <property type="evidence" value="ECO:0007669"/>
    <property type="project" value="TreeGrafter"/>
</dbReference>
<accession>A0A0F3IT82</accession>
<dbReference type="RefSeq" id="WP_045775546.1">
    <property type="nucleotide sequence ID" value="NZ_LAJY01000204.1"/>
</dbReference>
<dbReference type="SUPFAM" id="SSF56731">
    <property type="entry name" value="DNA primase core"/>
    <property type="match status" value="1"/>
</dbReference>
<dbReference type="PROSITE" id="PS50880">
    <property type="entry name" value="TOPRIM"/>
    <property type="match status" value="1"/>
</dbReference>
<reference evidence="2 3" key="1">
    <citation type="submission" date="2015-03" db="EMBL/GenBank/DDBJ databases">
        <title>Draft genome sequence of Elstera litoralis.</title>
        <authorList>
            <person name="Rahalkar M.C."/>
            <person name="Dhakephalkar P.K."/>
            <person name="Pore S.D."/>
            <person name="Arora P."/>
            <person name="Kapse N.G."/>
            <person name="Pandit P.S."/>
        </authorList>
    </citation>
    <scope>NUCLEOTIDE SEQUENCE [LARGE SCALE GENOMIC DNA]</scope>
    <source>
        <strain evidence="2 3">Dia-1</strain>
    </source>
</reference>
<feature type="domain" description="Toprim" evidence="1">
    <location>
        <begin position="1"/>
        <end position="81"/>
    </location>
</feature>